<proteinExistence type="predicted"/>
<keyword evidence="1" id="KW-0472">Membrane</keyword>
<dbReference type="RefSeq" id="WP_284382186.1">
    <property type="nucleotide sequence ID" value="NZ_BSNM01000015.1"/>
</dbReference>
<feature type="transmembrane region" description="Helical" evidence="1">
    <location>
        <begin position="6"/>
        <end position="26"/>
    </location>
</feature>
<evidence type="ECO:0000313" key="3">
    <source>
        <dbReference type="Proteomes" id="UP001161389"/>
    </source>
</evidence>
<evidence type="ECO:0000313" key="2">
    <source>
        <dbReference type="EMBL" id="GLQ32255.1"/>
    </source>
</evidence>
<dbReference type="Proteomes" id="UP001161389">
    <property type="component" value="Unassembled WGS sequence"/>
</dbReference>
<keyword evidence="3" id="KW-1185">Reference proteome</keyword>
<protein>
    <submittedName>
        <fullName evidence="2">Uncharacterized protein</fullName>
    </submittedName>
</protein>
<dbReference type="AlphaFoldDB" id="A0AA37SCI0"/>
<comment type="caution">
    <text evidence="2">The sequence shown here is derived from an EMBL/GenBank/DDBJ whole genome shotgun (WGS) entry which is preliminary data.</text>
</comment>
<reference evidence="2" key="1">
    <citation type="journal article" date="2014" name="Int. J. Syst. Evol. Microbiol.">
        <title>Complete genome sequence of Corynebacterium casei LMG S-19264T (=DSM 44701T), isolated from a smear-ripened cheese.</title>
        <authorList>
            <consortium name="US DOE Joint Genome Institute (JGI-PGF)"/>
            <person name="Walter F."/>
            <person name="Albersmeier A."/>
            <person name="Kalinowski J."/>
            <person name="Ruckert C."/>
        </authorList>
    </citation>
    <scope>NUCLEOTIDE SEQUENCE</scope>
    <source>
        <strain evidence="2">NBRC 110071</strain>
    </source>
</reference>
<sequence length="205" mass="22608">MELAFLTYTLIGCGALALIVSLVVFFKFTNWLVWIKGNVPMLVAFVGLWLVVTGYSLKSYVSVSPSHSVMNASVVELTQGEFKLVIDNGVSEFELVGKGDLFQTKTELVVPNSVWQAMGLPVLAVLDSMVIETNRFEQSVLADRKDSWERSVGIVGRFHLTGVDHQATLSRQLPLVDGALYSLMLNNDRLTWVATNSVAKKALQL</sequence>
<keyword evidence="1" id="KW-0812">Transmembrane</keyword>
<dbReference type="EMBL" id="BSNM01000015">
    <property type="protein sequence ID" value="GLQ32255.1"/>
    <property type="molecule type" value="Genomic_DNA"/>
</dbReference>
<name>A0AA37SCI0_9GAMM</name>
<evidence type="ECO:0000256" key="1">
    <source>
        <dbReference type="SAM" id="Phobius"/>
    </source>
</evidence>
<reference evidence="2" key="2">
    <citation type="submission" date="2023-01" db="EMBL/GenBank/DDBJ databases">
        <title>Draft genome sequence of Litoribrevibacter albus strain NBRC 110071.</title>
        <authorList>
            <person name="Sun Q."/>
            <person name="Mori K."/>
        </authorList>
    </citation>
    <scope>NUCLEOTIDE SEQUENCE</scope>
    <source>
        <strain evidence="2">NBRC 110071</strain>
    </source>
</reference>
<keyword evidence="1" id="KW-1133">Transmembrane helix</keyword>
<gene>
    <name evidence="2" type="ORF">GCM10007876_27340</name>
</gene>
<feature type="transmembrane region" description="Helical" evidence="1">
    <location>
        <begin position="38"/>
        <end position="57"/>
    </location>
</feature>
<organism evidence="2 3">
    <name type="scientific">Litoribrevibacter albus</name>
    <dbReference type="NCBI Taxonomy" id="1473156"/>
    <lineage>
        <taxon>Bacteria</taxon>
        <taxon>Pseudomonadati</taxon>
        <taxon>Pseudomonadota</taxon>
        <taxon>Gammaproteobacteria</taxon>
        <taxon>Oceanospirillales</taxon>
        <taxon>Oceanospirillaceae</taxon>
        <taxon>Litoribrevibacter</taxon>
    </lineage>
</organism>
<accession>A0AA37SCI0</accession>